<dbReference type="InterPro" id="IPR050789">
    <property type="entry name" value="Diverse_Enzym_Activities"/>
</dbReference>
<dbReference type="InterPro" id="IPR012338">
    <property type="entry name" value="Beta-lactam/transpept-like"/>
</dbReference>
<proteinExistence type="inferred from homology"/>
<dbReference type="AlphaFoldDB" id="A0A6A5X1K2"/>
<dbReference type="SUPFAM" id="SSF56601">
    <property type="entry name" value="beta-lactamase/transpeptidase-like"/>
    <property type="match status" value="1"/>
</dbReference>
<protein>
    <submittedName>
        <fullName evidence="5">Beta-lactamase class C and other penicillin binding protein</fullName>
    </submittedName>
</protein>
<reference evidence="5" key="1">
    <citation type="journal article" date="2020" name="Stud. Mycol.">
        <title>101 Dothideomycetes genomes: a test case for predicting lifestyles and emergence of pathogens.</title>
        <authorList>
            <person name="Haridas S."/>
            <person name="Albert R."/>
            <person name="Binder M."/>
            <person name="Bloem J."/>
            <person name="Labutti K."/>
            <person name="Salamov A."/>
            <person name="Andreopoulos B."/>
            <person name="Baker S."/>
            <person name="Barry K."/>
            <person name="Bills G."/>
            <person name="Bluhm B."/>
            <person name="Cannon C."/>
            <person name="Castanera R."/>
            <person name="Culley D."/>
            <person name="Daum C."/>
            <person name="Ezra D."/>
            <person name="Gonzalez J."/>
            <person name="Henrissat B."/>
            <person name="Kuo A."/>
            <person name="Liang C."/>
            <person name="Lipzen A."/>
            <person name="Lutzoni F."/>
            <person name="Magnuson J."/>
            <person name="Mondo S."/>
            <person name="Nolan M."/>
            <person name="Ohm R."/>
            <person name="Pangilinan J."/>
            <person name="Park H.-J."/>
            <person name="Ramirez L."/>
            <person name="Alfaro M."/>
            <person name="Sun H."/>
            <person name="Tritt A."/>
            <person name="Yoshinaga Y."/>
            <person name="Zwiers L.-H."/>
            <person name="Turgeon B."/>
            <person name="Goodwin S."/>
            <person name="Spatafora J."/>
            <person name="Crous P."/>
            <person name="Grigoriev I."/>
        </authorList>
    </citation>
    <scope>NUCLEOTIDE SEQUENCE</scope>
    <source>
        <strain evidence="5">CBS 123094</strain>
    </source>
</reference>
<sequence length="400" mass="44162">MDKFNARLSEATVPGSDTVHAVITAVVDKDGNYIHKSHHGHNGTSPTASSTTFSQTLTLASCTKLITSITALQIVERGLITLDEPLDKHLPELSSQPIITPKGDDAFNLTPSTKSITLRHLLTHTSGAAYEFMSPTLLPLWRQSRGEPPTPLSTDGIVTTSYAMPRLFEAGCGWMYGPGLDWAGLLVARLTGQTFESYIEENISQPLGITTFTYHLSLKPEVGENLVQMVTRQEDGRLEESQTPFFPEPESEAGGANMYGNVPDYTRVLADLLKDSPVLLKKETADLLFTPQFEEGSLPLKDLYENHATSYRPMVGGEPKGVVRNHGLGGLVVMEDIVREAYYKPKGTLTWSGMPNLLWSINREKGLALIFATQVLPFEDVKVKELWWAFENAVWSRLAK</sequence>
<dbReference type="InterPro" id="IPR001466">
    <property type="entry name" value="Beta-lactam-related"/>
</dbReference>
<dbReference type="OrthoDB" id="428260at2759"/>
<dbReference type="PANTHER" id="PTHR43283">
    <property type="entry name" value="BETA-LACTAMASE-RELATED"/>
    <property type="match status" value="1"/>
</dbReference>
<evidence type="ECO:0000256" key="2">
    <source>
        <dbReference type="ARBA" id="ARBA00022801"/>
    </source>
</evidence>
<accession>A0A6A5X1K2</accession>
<evidence type="ECO:0000256" key="1">
    <source>
        <dbReference type="ARBA" id="ARBA00009009"/>
    </source>
</evidence>
<comment type="similarity">
    <text evidence="1">Belongs to the class-A beta-lactamase family.</text>
</comment>
<dbReference type="PANTHER" id="PTHR43283:SF17">
    <property type="entry name" value="(LOVD), PUTATIVE (AFU_ORTHOLOGUE AFUA_5G00920)-RELATED"/>
    <property type="match status" value="1"/>
</dbReference>
<gene>
    <name evidence="5" type="ORF">P154DRAFT_427407</name>
</gene>
<feature type="domain" description="Beta-lactamase-related" evidence="4">
    <location>
        <begin position="30"/>
        <end position="379"/>
    </location>
</feature>
<evidence type="ECO:0000313" key="5">
    <source>
        <dbReference type="EMBL" id="KAF2004156.1"/>
    </source>
</evidence>
<evidence type="ECO:0000256" key="3">
    <source>
        <dbReference type="SAM" id="MobiDB-lite"/>
    </source>
</evidence>
<dbReference type="Pfam" id="PF00144">
    <property type="entry name" value="Beta-lactamase"/>
    <property type="match status" value="1"/>
</dbReference>
<evidence type="ECO:0000313" key="6">
    <source>
        <dbReference type="Proteomes" id="UP000799779"/>
    </source>
</evidence>
<keyword evidence="6" id="KW-1185">Reference proteome</keyword>
<dbReference type="Proteomes" id="UP000799779">
    <property type="component" value="Unassembled WGS sequence"/>
</dbReference>
<dbReference type="EMBL" id="ML977569">
    <property type="protein sequence ID" value="KAF2004156.1"/>
    <property type="molecule type" value="Genomic_DNA"/>
</dbReference>
<feature type="region of interest" description="Disordered" evidence="3">
    <location>
        <begin position="237"/>
        <end position="257"/>
    </location>
</feature>
<evidence type="ECO:0000259" key="4">
    <source>
        <dbReference type="Pfam" id="PF00144"/>
    </source>
</evidence>
<dbReference type="GO" id="GO:0016787">
    <property type="term" value="F:hydrolase activity"/>
    <property type="evidence" value="ECO:0007669"/>
    <property type="project" value="UniProtKB-KW"/>
</dbReference>
<name>A0A6A5X1K2_9PLEO</name>
<organism evidence="5 6">
    <name type="scientific">Amniculicola lignicola CBS 123094</name>
    <dbReference type="NCBI Taxonomy" id="1392246"/>
    <lineage>
        <taxon>Eukaryota</taxon>
        <taxon>Fungi</taxon>
        <taxon>Dikarya</taxon>
        <taxon>Ascomycota</taxon>
        <taxon>Pezizomycotina</taxon>
        <taxon>Dothideomycetes</taxon>
        <taxon>Pleosporomycetidae</taxon>
        <taxon>Pleosporales</taxon>
        <taxon>Amniculicolaceae</taxon>
        <taxon>Amniculicola</taxon>
    </lineage>
</organism>
<keyword evidence="2" id="KW-0378">Hydrolase</keyword>
<dbReference type="Gene3D" id="3.40.710.10">
    <property type="entry name" value="DD-peptidase/beta-lactamase superfamily"/>
    <property type="match status" value="1"/>
</dbReference>